<dbReference type="AlphaFoldDB" id="A0A9R1CVL2"/>
<dbReference type="Proteomes" id="UP000825483">
    <property type="component" value="Unassembled WGS sequence"/>
</dbReference>
<evidence type="ECO:0008006" key="3">
    <source>
        <dbReference type="Google" id="ProtNLM"/>
    </source>
</evidence>
<name>A0A9R1CVL2_9BACT</name>
<keyword evidence="2" id="KW-1185">Reference proteome</keyword>
<sequence length="319" mass="37509">MRSIGGFFSLELPHNTGGELYPKAIRLNSGRSCFEYILKARGYKKVWLPYYTCDVMLQSILKNGIDYEFYHIDKDFHIAGNVHVAKDEVLVYTDYFGLMDDYAREVAYEYSPNVILDNTQAFYTRPRKNTDVFNTCRKYFGVSDGAYLFTDTKLDIDIPQDHSRERMSAILDRLDYSPEEAFHEYHECEESLSTCGIRTMSKLTQSIIDSIDYTDVANRRLRNFYRLDKALSRTNEMHFLISCDTVPMVYPYYSHQKGLREHLIKNKIYVAKYWPNVTEWAGRDSFEADLTEFLLPLPIDQRYGEEEMDYIISTIINFQ</sequence>
<comment type="caution">
    <text evidence="1">The sequence shown here is derived from an EMBL/GenBank/DDBJ whole genome shotgun (WGS) entry which is preliminary data.</text>
</comment>
<evidence type="ECO:0000313" key="2">
    <source>
        <dbReference type="Proteomes" id="UP000825483"/>
    </source>
</evidence>
<evidence type="ECO:0000313" key="1">
    <source>
        <dbReference type="EMBL" id="GJG58236.1"/>
    </source>
</evidence>
<dbReference type="RefSeq" id="WP_223929777.1">
    <property type="nucleotide sequence ID" value="NZ_BPTU01000003.1"/>
</dbReference>
<dbReference type="GeneID" id="72468017"/>
<gene>
    <name evidence="1" type="ORF">PRLR5076_10870</name>
</gene>
<accession>A0A9R1CVL2</accession>
<dbReference type="EMBL" id="BPUB01000001">
    <property type="protein sequence ID" value="GJG58236.1"/>
    <property type="molecule type" value="Genomic_DNA"/>
</dbReference>
<organism evidence="1 2">
    <name type="scientific">Prevotella lacticifex</name>
    <dbReference type="NCBI Taxonomy" id="2854755"/>
    <lineage>
        <taxon>Bacteria</taxon>
        <taxon>Pseudomonadati</taxon>
        <taxon>Bacteroidota</taxon>
        <taxon>Bacteroidia</taxon>
        <taxon>Bacteroidales</taxon>
        <taxon>Prevotellaceae</taxon>
        <taxon>Prevotella</taxon>
    </lineage>
</organism>
<reference evidence="1" key="1">
    <citation type="journal article" date="2022" name="Int. J. Syst. Evol. Microbiol.">
        <title>Prevotella lacticifex sp. nov., isolated from the rumen of cows.</title>
        <authorList>
            <person name="Shinkai T."/>
            <person name="Ikeyama N."/>
            <person name="Kumagai M."/>
            <person name="Ohmori H."/>
            <person name="Sakamoto M."/>
            <person name="Ohkuma M."/>
            <person name="Mitsumori M."/>
        </authorList>
    </citation>
    <scope>NUCLEOTIDE SEQUENCE</scope>
    <source>
        <strain evidence="1">R5076</strain>
    </source>
</reference>
<protein>
    <recommendedName>
        <fullName evidence="3">DegT/DnrJ/EryC1/StrS aminotransferase family protein</fullName>
    </recommendedName>
</protein>
<proteinExistence type="predicted"/>
<dbReference type="SUPFAM" id="SSF53383">
    <property type="entry name" value="PLP-dependent transferases"/>
    <property type="match status" value="1"/>
</dbReference>
<dbReference type="InterPro" id="IPR015424">
    <property type="entry name" value="PyrdxlP-dep_Trfase"/>
</dbReference>